<dbReference type="OrthoDB" id="8611929at2759"/>
<keyword evidence="2" id="KW-1133">Transmembrane helix</keyword>
<feature type="region of interest" description="Disordered" evidence="1">
    <location>
        <begin position="152"/>
        <end position="196"/>
    </location>
</feature>
<dbReference type="GO" id="GO:0004896">
    <property type="term" value="F:cytokine receptor activity"/>
    <property type="evidence" value="ECO:0007669"/>
    <property type="project" value="TreeGrafter"/>
</dbReference>
<evidence type="ECO:0000313" key="3">
    <source>
        <dbReference type="Proteomes" id="UP000504611"/>
    </source>
</evidence>
<dbReference type="KEGG" id="ncc:104944622"/>
<dbReference type="PANTHER" id="PTHR23037:SF27">
    <property type="entry name" value="INTERLEUKIN-7 RECEPTOR SUBUNIT ALPHA"/>
    <property type="match status" value="1"/>
</dbReference>
<dbReference type="GO" id="GO:0030097">
    <property type="term" value="P:hemopoiesis"/>
    <property type="evidence" value="ECO:0007669"/>
    <property type="project" value="TreeGrafter"/>
</dbReference>
<keyword evidence="2" id="KW-0472">Membrane</keyword>
<feature type="transmembrane region" description="Helical" evidence="2">
    <location>
        <begin position="90"/>
        <end position="110"/>
    </location>
</feature>
<proteinExistence type="predicted"/>
<accession>A0A6I9N393</accession>
<name>A0A6I9N393_9TELE</name>
<dbReference type="PANTHER" id="PTHR23037">
    <property type="entry name" value="CYTOKINE RECEPTOR"/>
    <property type="match status" value="1"/>
</dbReference>
<protein>
    <submittedName>
        <fullName evidence="4">Interleukin-7 receptor subunit alpha isoform X1</fullName>
    </submittedName>
</protein>
<keyword evidence="2" id="KW-0812">Transmembrane</keyword>
<keyword evidence="4" id="KW-0675">Receptor</keyword>
<evidence type="ECO:0000256" key="2">
    <source>
        <dbReference type="SAM" id="Phobius"/>
    </source>
</evidence>
<sequence length="196" mass="21495">MDSQVLIRLQSPDSNDYLRDDNQLFQIQLWRGGRSTLQNLSSPSLLLVLDQYRVRGRSLPVNGLQGSWSSWSPTLTLPLTPPLTPPRRPALIGGLLVLLLLLPSGLLLLLKNRIFSYVWPNIPHPKHTLMHICKSNKGLMLTLRPEEFSSLKLEKTGEAAPPPSPTGPSPSEEPSCGGGSGGGNEYVTMSSFMQSD</sequence>
<feature type="compositionally biased region" description="Polar residues" evidence="1">
    <location>
        <begin position="187"/>
        <end position="196"/>
    </location>
</feature>
<dbReference type="AlphaFoldDB" id="A0A6I9N393"/>
<evidence type="ECO:0000256" key="1">
    <source>
        <dbReference type="SAM" id="MobiDB-lite"/>
    </source>
</evidence>
<dbReference type="GeneID" id="104944622"/>
<keyword evidence="3" id="KW-1185">Reference proteome</keyword>
<dbReference type="RefSeq" id="XP_010768490.1">
    <property type="nucleotide sequence ID" value="XM_010770188.1"/>
</dbReference>
<dbReference type="CTD" id="3575"/>
<organism evidence="3 4">
    <name type="scientific">Notothenia coriiceps</name>
    <name type="common">black rockcod</name>
    <dbReference type="NCBI Taxonomy" id="8208"/>
    <lineage>
        <taxon>Eukaryota</taxon>
        <taxon>Metazoa</taxon>
        <taxon>Chordata</taxon>
        <taxon>Craniata</taxon>
        <taxon>Vertebrata</taxon>
        <taxon>Euteleostomi</taxon>
        <taxon>Actinopterygii</taxon>
        <taxon>Neopterygii</taxon>
        <taxon>Teleostei</taxon>
        <taxon>Neoteleostei</taxon>
        <taxon>Acanthomorphata</taxon>
        <taxon>Eupercaria</taxon>
        <taxon>Perciformes</taxon>
        <taxon>Notothenioidei</taxon>
        <taxon>Nototheniidae</taxon>
        <taxon>Notothenia</taxon>
    </lineage>
</organism>
<dbReference type="Proteomes" id="UP000504611">
    <property type="component" value="Unplaced"/>
</dbReference>
<gene>
    <name evidence="4" type="primary">il7r</name>
</gene>
<dbReference type="GO" id="GO:0046427">
    <property type="term" value="P:positive regulation of receptor signaling pathway via JAK-STAT"/>
    <property type="evidence" value="ECO:0007669"/>
    <property type="project" value="TreeGrafter"/>
</dbReference>
<evidence type="ECO:0000313" key="4">
    <source>
        <dbReference type="RefSeq" id="XP_010768490.1"/>
    </source>
</evidence>
<dbReference type="GO" id="GO:0009897">
    <property type="term" value="C:external side of plasma membrane"/>
    <property type="evidence" value="ECO:0007669"/>
    <property type="project" value="TreeGrafter"/>
</dbReference>
<reference evidence="4" key="1">
    <citation type="submission" date="2025-08" db="UniProtKB">
        <authorList>
            <consortium name="RefSeq"/>
        </authorList>
    </citation>
    <scope>IDENTIFICATION</scope>
    <source>
        <tissue evidence="4">Muscle</tissue>
    </source>
</reference>